<dbReference type="InterPro" id="IPR036388">
    <property type="entry name" value="WH-like_DNA-bd_sf"/>
</dbReference>
<reference evidence="5" key="1">
    <citation type="submission" date="2016-10" db="EMBL/GenBank/DDBJ databases">
        <title>Sequence of Gallionella enrichment culture.</title>
        <authorList>
            <person name="Poehlein A."/>
            <person name="Muehling M."/>
            <person name="Daniel R."/>
        </authorList>
    </citation>
    <scope>NUCLEOTIDE SEQUENCE</scope>
</reference>
<accession>A0A1J5T7D9</accession>
<protein>
    <submittedName>
        <fullName evidence="5">Leucine-responsive regulatory protein</fullName>
    </submittedName>
</protein>
<keyword evidence="2" id="KW-0238">DNA-binding</keyword>
<dbReference type="SUPFAM" id="SSF54909">
    <property type="entry name" value="Dimeric alpha+beta barrel"/>
    <property type="match status" value="1"/>
</dbReference>
<dbReference type="InterPro" id="IPR011008">
    <property type="entry name" value="Dimeric_a/b-barrel"/>
</dbReference>
<dbReference type="InterPro" id="IPR019888">
    <property type="entry name" value="Tscrpt_reg_AsnC-like"/>
</dbReference>
<dbReference type="PANTHER" id="PTHR30154">
    <property type="entry name" value="LEUCINE-RESPONSIVE REGULATORY PROTEIN"/>
    <property type="match status" value="1"/>
</dbReference>
<dbReference type="Pfam" id="PF13404">
    <property type="entry name" value="HTH_AsnC-type"/>
    <property type="match status" value="1"/>
</dbReference>
<keyword evidence="1" id="KW-0805">Transcription regulation</keyword>
<evidence type="ECO:0000259" key="4">
    <source>
        <dbReference type="PROSITE" id="PS50956"/>
    </source>
</evidence>
<dbReference type="PANTHER" id="PTHR30154:SF17">
    <property type="entry name" value="DNA-BINDING TRANSCRIPTIONAL ACTIVATOR DECR"/>
    <property type="match status" value="1"/>
</dbReference>
<proteinExistence type="predicted"/>
<comment type="caution">
    <text evidence="5">The sequence shown here is derived from an EMBL/GenBank/DDBJ whole genome shotgun (WGS) entry which is preliminary data.</text>
</comment>
<evidence type="ECO:0000256" key="2">
    <source>
        <dbReference type="ARBA" id="ARBA00023125"/>
    </source>
</evidence>
<dbReference type="SUPFAM" id="SSF46785">
    <property type="entry name" value="Winged helix' DNA-binding domain"/>
    <property type="match status" value="1"/>
</dbReference>
<dbReference type="InterPro" id="IPR019887">
    <property type="entry name" value="Tscrpt_reg_AsnC/Lrp_C"/>
</dbReference>
<dbReference type="EMBL" id="MLJW01000034">
    <property type="protein sequence ID" value="OIR08046.1"/>
    <property type="molecule type" value="Genomic_DNA"/>
</dbReference>
<evidence type="ECO:0000256" key="3">
    <source>
        <dbReference type="ARBA" id="ARBA00023163"/>
    </source>
</evidence>
<dbReference type="GO" id="GO:0043565">
    <property type="term" value="F:sequence-specific DNA binding"/>
    <property type="evidence" value="ECO:0007669"/>
    <property type="project" value="InterPro"/>
</dbReference>
<sequence>MLLDDRDRRLLTLLQEDCARSLTDLAAVVHLSVSACARRIQRLREGGLIAREVAVLDRDKAGLPTTVFVLIRSGRHSMDWLEHFRRAVGDIPEIVEVHRLTGNADYIAKIVLPTVEHYDVIYKQLISRIELFDVSAYISMERIKDSPILPTGHAGRMRPSPEKI</sequence>
<keyword evidence="3" id="KW-0804">Transcription</keyword>
<dbReference type="PROSITE" id="PS50956">
    <property type="entry name" value="HTH_ASNC_2"/>
    <property type="match status" value="1"/>
</dbReference>
<organism evidence="5">
    <name type="scientific">mine drainage metagenome</name>
    <dbReference type="NCBI Taxonomy" id="410659"/>
    <lineage>
        <taxon>unclassified sequences</taxon>
        <taxon>metagenomes</taxon>
        <taxon>ecological metagenomes</taxon>
    </lineage>
</organism>
<name>A0A1J5T7D9_9ZZZZ</name>
<dbReference type="PRINTS" id="PR00033">
    <property type="entry name" value="HTHASNC"/>
</dbReference>
<dbReference type="Gene3D" id="3.30.70.920">
    <property type="match status" value="1"/>
</dbReference>
<feature type="domain" description="HTH asnC-type" evidence="4">
    <location>
        <begin position="3"/>
        <end position="64"/>
    </location>
</feature>
<dbReference type="Gene3D" id="1.10.10.10">
    <property type="entry name" value="Winged helix-like DNA-binding domain superfamily/Winged helix DNA-binding domain"/>
    <property type="match status" value="1"/>
</dbReference>
<dbReference type="GO" id="GO:0005829">
    <property type="term" value="C:cytosol"/>
    <property type="evidence" value="ECO:0007669"/>
    <property type="project" value="TreeGrafter"/>
</dbReference>
<dbReference type="GO" id="GO:0043200">
    <property type="term" value="P:response to amino acid"/>
    <property type="evidence" value="ECO:0007669"/>
    <property type="project" value="TreeGrafter"/>
</dbReference>
<evidence type="ECO:0000313" key="5">
    <source>
        <dbReference type="EMBL" id="OIR08046.1"/>
    </source>
</evidence>
<evidence type="ECO:0000256" key="1">
    <source>
        <dbReference type="ARBA" id="ARBA00023015"/>
    </source>
</evidence>
<dbReference type="AlphaFoldDB" id="A0A1J5T7D9"/>
<dbReference type="SMART" id="SM00344">
    <property type="entry name" value="HTH_ASNC"/>
    <property type="match status" value="1"/>
</dbReference>
<gene>
    <name evidence="5" type="primary">lrp_2</name>
    <name evidence="5" type="ORF">GALL_99100</name>
</gene>
<dbReference type="InterPro" id="IPR036390">
    <property type="entry name" value="WH_DNA-bd_sf"/>
</dbReference>
<dbReference type="InterPro" id="IPR000485">
    <property type="entry name" value="AsnC-type_HTH_dom"/>
</dbReference>
<dbReference type="Pfam" id="PF01037">
    <property type="entry name" value="AsnC_trans_reg"/>
    <property type="match status" value="1"/>
</dbReference>